<name>A0A916J9P3_9BACT</name>
<dbReference type="Gene3D" id="3.40.50.720">
    <property type="entry name" value="NAD(P)-binding Rossmann-like Domain"/>
    <property type="match status" value="2"/>
</dbReference>
<dbReference type="EC" id="1.1.1.81" evidence="4"/>
<organism evidence="4 5">
    <name type="scientific">Dyadobacter helix</name>
    <dbReference type="NCBI Taxonomy" id="2822344"/>
    <lineage>
        <taxon>Bacteria</taxon>
        <taxon>Pseudomonadati</taxon>
        <taxon>Bacteroidota</taxon>
        <taxon>Cytophagia</taxon>
        <taxon>Cytophagales</taxon>
        <taxon>Spirosomataceae</taxon>
        <taxon>Dyadobacter</taxon>
    </lineage>
</organism>
<dbReference type="CDD" id="cd05300">
    <property type="entry name" value="2-Hacid_dh_1"/>
    <property type="match status" value="1"/>
</dbReference>
<evidence type="ECO:0000256" key="2">
    <source>
        <dbReference type="ARBA" id="ARBA00023027"/>
    </source>
</evidence>
<comment type="caution">
    <text evidence="4">The sequence shown here is derived from an EMBL/GenBank/DDBJ whole genome shotgun (WGS) entry which is preliminary data.</text>
</comment>
<reference evidence="4" key="1">
    <citation type="submission" date="2021-04" db="EMBL/GenBank/DDBJ databases">
        <authorList>
            <person name="Rodrigo-Torres L."/>
            <person name="Arahal R. D."/>
            <person name="Lucena T."/>
        </authorList>
    </citation>
    <scope>NUCLEOTIDE SEQUENCE</scope>
    <source>
        <strain evidence="4">CECT 9275</strain>
    </source>
</reference>
<dbReference type="GO" id="GO:0016618">
    <property type="term" value="F:hydroxypyruvate reductase [NAD(P)H] activity"/>
    <property type="evidence" value="ECO:0007669"/>
    <property type="project" value="UniProtKB-EC"/>
</dbReference>
<dbReference type="Pfam" id="PF02826">
    <property type="entry name" value="2-Hacid_dh_C"/>
    <property type="match status" value="1"/>
</dbReference>
<protein>
    <submittedName>
        <fullName evidence="4">Glyoxylate/hydroxypyruvate reductase A</fullName>
        <ecNumber evidence="4">1.1.1.81</ecNumber>
    </submittedName>
</protein>
<dbReference type="AlphaFoldDB" id="A0A916J9P3"/>
<gene>
    <name evidence="4" type="primary">ghrA_1</name>
    <name evidence="4" type="ORF">DYBT9275_01158</name>
</gene>
<dbReference type="EMBL" id="CAJRAF010000001">
    <property type="protein sequence ID" value="CAG4993372.1"/>
    <property type="molecule type" value="Genomic_DNA"/>
</dbReference>
<proteinExistence type="predicted"/>
<keyword evidence="5" id="KW-1185">Reference proteome</keyword>
<dbReference type="InterPro" id="IPR006140">
    <property type="entry name" value="D-isomer_DH_NAD-bd"/>
</dbReference>
<dbReference type="Proteomes" id="UP000680038">
    <property type="component" value="Unassembled WGS sequence"/>
</dbReference>
<dbReference type="SUPFAM" id="SSF51735">
    <property type="entry name" value="NAD(P)-binding Rossmann-fold domains"/>
    <property type="match status" value="1"/>
</dbReference>
<dbReference type="PANTHER" id="PTHR43333">
    <property type="entry name" value="2-HACID_DH_C DOMAIN-CONTAINING PROTEIN"/>
    <property type="match status" value="1"/>
</dbReference>
<evidence type="ECO:0000259" key="3">
    <source>
        <dbReference type="Pfam" id="PF02826"/>
    </source>
</evidence>
<dbReference type="PANTHER" id="PTHR43333:SF1">
    <property type="entry name" value="D-ISOMER SPECIFIC 2-HYDROXYACID DEHYDROGENASE NAD-BINDING DOMAIN-CONTAINING PROTEIN"/>
    <property type="match status" value="1"/>
</dbReference>
<sequence length="325" mass="36561">MRFYELSNHYYFTKMIVYCHSIFDDLLRQRLSEAIPSEYQIFFRTESDTENQQNFEKANLILGNPPIAWFNKPHDNLVFWQLDSAGFDQYSGVVLSNDTKVANMGDWFARPCAESIIGGVLALYRGLDKLTLLKQKPEWIGTPLRQNLKIIYKQNVVILGAGTIGQAVNEILKGLGCNIHIMARTSPMATLHSREELLRELSNFDLVINTLPGTAYHFADDEFFAAMKKSSVYASVGRGSTTDESTLTEALRSGHLDGAVLDVTETEPLPYESPLWQMENVILTQHTGGGHKNEHMGKVDLFLNNIFALESGAEIIDQITLSKGY</sequence>
<feature type="domain" description="D-isomer specific 2-hydroxyacid dehydrogenase NAD-binding" evidence="3">
    <location>
        <begin position="119"/>
        <end position="288"/>
    </location>
</feature>
<keyword evidence="2" id="KW-0520">NAD</keyword>
<evidence type="ECO:0000256" key="1">
    <source>
        <dbReference type="ARBA" id="ARBA00023002"/>
    </source>
</evidence>
<keyword evidence="1 4" id="KW-0560">Oxidoreductase</keyword>
<accession>A0A916J9P3</accession>
<evidence type="ECO:0000313" key="5">
    <source>
        <dbReference type="Proteomes" id="UP000680038"/>
    </source>
</evidence>
<dbReference type="InterPro" id="IPR036291">
    <property type="entry name" value="NAD(P)-bd_dom_sf"/>
</dbReference>
<evidence type="ECO:0000313" key="4">
    <source>
        <dbReference type="EMBL" id="CAG4993372.1"/>
    </source>
</evidence>
<dbReference type="GO" id="GO:0051287">
    <property type="term" value="F:NAD binding"/>
    <property type="evidence" value="ECO:0007669"/>
    <property type="project" value="InterPro"/>
</dbReference>